<name>A0ABP8EHZ7_9MICO</name>
<dbReference type="RefSeq" id="WP_236863655.1">
    <property type="nucleotide sequence ID" value="NZ_BAABAZ010000004.1"/>
</dbReference>
<dbReference type="Gene3D" id="3.40.50.1820">
    <property type="entry name" value="alpha/beta hydrolase"/>
    <property type="match status" value="1"/>
</dbReference>
<dbReference type="InterPro" id="IPR000639">
    <property type="entry name" value="Epox_hydrolase-like"/>
</dbReference>
<accession>A0ABP8EHZ7</accession>
<dbReference type="InterPro" id="IPR050228">
    <property type="entry name" value="Carboxylesterase_BioH"/>
</dbReference>
<dbReference type="Pfam" id="PF00561">
    <property type="entry name" value="Abhydrolase_1"/>
    <property type="match status" value="1"/>
</dbReference>
<evidence type="ECO:0000313" key="2">
    <source>
        <dbReference type="EMBL" id="GAA4283581.1"/>
    </source>
</evidence>
<dbReference type="InterPro" id="IPR000073">
    <property type="entry name" value="AB_hydrolase_1"/>
</dbReference>
<evidence type="ECO:0000313" key="3">
    <source>
        <dbReference type="Proteomes" id="UP001501586"/>
    </source>
</evidence>
<dbReference type="PANTHER" id="PTHR43194">
    <property type="entry name" value="HYDROLASE ALPHA/BETA FOLD FAMILY"/>
    <property type="match status" value="1"/>
</dbReference>
<reference evidence="3" key="1">
    <citation type="journal article" date="2019" name="Int. J. Syst. Evol. Microbiol.">
        <title>The Global Catalogue of Microorganisms (GCM) 10K type strain sequencing project: providing services to taxonomists for standard genome sequencing and annotation.</title>
        <authorList>
            <consortium name="The Broad Institute Genomics Platform"/>
            <consortium name="The Broad Institute Genome Sequencing Center for Infectious Disease"/>
            <person name="Wu L."/>
            <person name="Ma J."/>
        </authorList>
    </citation>
    <scope>NUCLEOTIDE SEQUENCE [LARGE SCALE GENOMIC DNA]</scope>
    <source>
        <strain evidence="3">JCM 17458</strain>
    </source>
</reference>
<keyword evidence="3" id="KW-1185">Reference proteome</keyword>
<organism evidence="2 3">
    <name type="scientific">Brevibacterium daeguense</name>
    <dbReference type="NCBI Taxonomy" id="909936"/>
    <lineage>
        <taxon>Bacteria</taxon>
        <taxon>Bacillati</taxon>
        <taxon>Actinomycetota</taxon>
        <taxon>Actinomycetes</taxon>
        <taxon>Micrococcales</taxon>
        <taxon>Brevibacteriaceae</taxon>
        <taxon>Brevibacterium</taxon>
    </lineage>
</organism>
<gene>
    <name evidence="2" type="ORF">GCM10022261_11120</name>
</gene>
<comment type="caution">
    <text evidence="2">The sequence shown here is derived from an EMBL/GenBank/DDBJ whole genome shotgun (WGS) entry which is preliminary data.</text>
</comment>
<dbReference type="Proteomes" id="UP001501586">
    <property type="component" value="Unassembled WGS sequence"/>
</dbReference>
<sequence length="273" mass="29005">MSTPTTEYLLPVPGGHLFVEETGDGPPLVLLHGGALDRRMWSAQIRPLAAAGYRVAAADARGHGQSSLPTVPFRQCDDVAALVQALGAGPAVLIGLSMGGGAAVDTALEHPEAVRAVVTVGSGTNEPAFTDPFALDVLAAQQEAAGLGDMDAWIDAFLRFAAGPHRELDEVDPDVVRRLGEMARETLISHIRPEAVQPEHVPDSWDRLAEIAVPVLAVLGELDVSDHLMMGRRLAASVPDGREVLIAEAAHYPPMERPEAFNQMLLEFLESLA</sequence>
<dbReference type="PRINTS" id="PR00111">
    <property type="entry name" value="ABHYDROLASE"/>
</dbReference>
<feature type="domain" description="AB hydrolase-1" evidence="1">
    <location>
        <begin position="26"/>
        <end position="258"/>
    </location>
</feature>
<proteinExistence type="predicted"/>
<evidence type="ECO:0000259" key="1">
    <source>
        <dbReference type="Pfam" id="PF00561"/>
    </source>
</evidence>
<dbReference type="EMBL" id="BAABAZ010000004">
    <property type="protein sequence ID" value="GAA4283581.1"/>
    <property type="molecule type" value="Genomic_DNA"/>
</dbReference>
<dbReference type="PRINTS" id="PR00412">
    <property type="entry name" value="EPOXHYDRLASE"/>
</dbReference>
<keyword evidence="2" id="KW-0378">Hydrolase</keyword>
<dbReference type="PANTHER" id="PTHR43194:SF2">
    <property type="entry name" value="PEROXISOMAL MEMBRANE PROTEIN LPX1"/>
    <property type="match status" value="1"/>
</dbReference>
<dbReference type="GO" id="GO:0016787">
    <property type="term" value="F:hydrolase activity"/>
    <property type="evidence" value="ECO:0007669"/>
    <property type="project" value="UniProtKB-KW"/>
</dbReference>
<dbReference type="SUPFAM" id="SSF53474">
    <property type="entry name" value="alpha/beta-Hydrolases"/>
    <property type="match status" value="1"/>
</dbReference>
<protein>
    <submittedName>
        <fullName evidence="2">Alpha/beta hydrolase</fullName>
    </submittedName>
</protein>
<dbReference type="InterPro" id="IPR029058">
    <property type="entry name" value="AB_hydrolase_fold"/>
</dbReference>